<reference evidence="1" key="1">
    <citation type="submission" date="2023-10" db="EMBL/GenBank/DDBJ databases">
        <title>Genome assembly of Pristionchus species.</title>
        <authorList>
            <person name="Yoshida K."/>
            <person name="Sommer R.J."/>
        </authorList>
    </citation>
    <scope>NUCLEOTIDE SEQUENCE</scope>
    <source>
        <strain evidence="1">RS0144</strain>
    </source>
</reference>
<name>A0AAV5S5X4_9BILA</name>
<protein>
    <submittedName>
        <fullName evidence="1">Uncharacterized protein</fullName>
    </submittedName>
</protein>
<keyword evidence="2" id="KW-1185">Reference proteome</keyword>
<accession>A0AAV5S5X4</accession>
<gene>
    <name evidence="1" type="ORF">PENTCL1PPCAC_82</name>
</gene>
<evidence type="ECO:0000313" key="2">
    <source>
        <dbReference type="Proteomes" id="UP001432027"/>
    </source>
</evidence>
<proteinExistence type="predicted"/>
<dbReference type="EMBL" id="BTSX01000001">
    <property type="protein sequence ID" value="GMS77907.1"/>
    <property type="molecule type" value="Genomic_DNA"/>
</dbReference>
<dbReference type="AlphaFoldDB" id="A0AAV5S5X4"/>
<evidence type="ECO:0000313" key="1">
    <source>
        <dbReference type="EMBL" id="GMS77907.1"/>
    </source>
</evidence>
<organism evidence="1 2">
    <name type="scientific">Pristionchus entomophagus</name>
    <dbReference type="NCBI Taxonomy" id="358040"/>
    <lineage>
        <taxon>Eukaryota</taxon>
        <taxon>Metazoa</taxon>
        <taxon>Ecdysozoa</taxon>
        <taxon>Nematoda</taxon>
        <taxon>Chromadorea</taxon>
        <taxon>Rhabditida</taxon>
        <taxon>Rhabditina</taxon>
        <taxon>Diplogasteromorpha</taxon>
        <taxon>Diplogasteroidea</taxon>
        <taxon>Neodiplogasteridae</taxon>
        <taxon>Pristionchus</taxon>
    </lineage>
</organism>
<comment type="caution">
    <text evidence="1">The sequence shown here is derived from an EMBL/GenBank/DDBJ whole genome shotgun (WGS) entry which is preliminary data.</text>
</comment>
<feature type="non-terminal residue" evidence="1">
    <location>
        <position position="1"/>
    </location>
</feature>
<sequence length="157" mass="17717">SVSPRSRAVECDIRGELDNNWPFYRQSQNGQVIAGCDSEGEDVVLAFASLSTATFQWTEIKADPRLYDEMPFHTLSRDGSHIVLASETRAIGVSRVSWKGDDEEEKEDDVHSPQLLRFQLVRHPLRVDTLLRLATIALQKSGRVGRDHLQKMADRLG</sequence>
<dbReference type="Proteomes" id="UP001432027">
    <property type="component" value="Unassembled WGS sequence"/>
</dbReference>